<name>A0A2T5V8M5_9HYPH</name>
<keyword evidence="2" id="KW-1185">Reference proteome</keyword>
<dbReference type="EMBL" id="QAYG01000005">
    <property type="protein sequence ID" value="PTW60119.1"/>
    <property type="molecule type" value="Genomic_DNA"/>
</dbReference>
<proteinExistence type="predicted"/>
<evidence type="ECO:0000313" key="2">
    <source>
        <dbReference type="Proteomes" id="UP000244081"/>
    </source>
</evidence>
<gene>
    <name evidence="1" type="ORF">C8N35_105121</name>
</gene>
<protein>
    <submittedName>
        <fullName evidence="1">Uncharacterized protein</fullName>
    </submittedName>
</protein>
<dbReference type="Proteomes" id="UP000244081">
    <property type="component" value="Unassembled WGS sequence"/>
</dbReference>
<evidence type="ECO:0000313" key="1">
    <source>
        <dbReference type="EMBL" id="PTW60119.1"/>
    </source>
</evidence>
<organism evidence="1 2">
    <name type="scientific">Breoghania corrubedonensis</name>
    <dbReference type="NCBI Taxonomy" id="665038"/>
    <lineage>
        <taxon>Bacteria</taxon>
        <taxon>Pseudomonadati</taxon>
        <taxon>Pseudomonadota</taxon>
        <taxon>Alphaproteobacteria</taxon>
        <taxon>Hyphomicrobiales</taxon>
        <taxon>Stappiaceae</taxon>
        <taxon>Breoghania</taxon>
    </lineage>
</organism>
<dbReference type="AlphaFoldDB" id="A0A2T5V8M5"/>
<sequence>MKHDMKPDRSGCDRANDRGRELIVELCRQTPPAMVLFHAGMRTVSPHAVSYFAQ</sequence>
<comment type="caution">
    <text evidence="1">The sequence shown here is derived from an EMBL/GenBank/DDBJ whole genome shotgun (WGS) entry which is preliminary data.</text>
</comment>
<dbReference type="RefSeq" id="WP_170122112.1">
    <property type="nucleotide sequence ID" value="NZ_QAYG01000005.1"/>
</dbReference>
<reference evidence="1 2" key="1">
    <citation type="submission" date="2018-04" db="EMBL/GenBank/DDBJ databases">
        <title>Genomic Encyclopedia of Archaeal and Bacterial Type Strains, Phase II (KMG-II): from individual species to whole genera.</title>
        <authorList>
            <person name="Goeker M."/>
        </authorList>
    </citation>
    <scope>NUCLEOTIDE SEQUENCE [LARGE SCALE GENOMIC DNA]</scope>
    <source>
        <strain evidence="1 2">DSM 23382</strain>
    </source>
</reference>
<accession>A0A2T5V8M5</accession>